<dbReference type="NCBIfam" id="TIGR02548">
    <property type="entry name" value="casB_cse2"/>
    <property type="match status" value="1"/>
</dbReference>
<dbReference type="InterPro" id="IPR013382">
    <property type="entry name" value="CRISPR-assoc_prot_Cse2"/>
</dbReference>
<name>A0A086ZPM9_9BIFI</name>
<protein>
    <submittedName>
        <fullName evidence="1">CRISPR-associated protein, Cse2 family</fullName>
    </submittedName>
</protein>
<organism evidence="1 2">
    <name type="scientific">Bifidobacterium boum</name>
    <dbReference type="NCBI Taxonomy" id="78343"/>
    <lineage>
        <taxon>Bacteria</taxon>
        <taxon>Bacillati</taxon>
        <taxon>Actinomycetota</taxon>
        <taxon>Actinomycetes</taxon>
        <taxon>Bifidobacteriales</taxon>
        <taxon>Bifidobacteriaceae</taxon>
        <taxon>Bifidobacterium</taxon>
    </lineage>
</organism>
<dbReference type="InterPro" id="IPR038287">
    <property type="entry name" value="Cse2_sf"/>
</dbReference>
<dbReference type="OrthoDB" id="4808431at2"/>
<dbReference type="GeneID" id="303203781"/>
<dbReference type="Pfam" id="PF09485">
    <property type="entry name" value="CRISPR_Cse2"/>
    <property type="match status" value="1"/>
</dbReference>
<sequence>MVHTTGTYGSDTVARAVARYTDAKVGELQSLYLSRAGAAYHDALAALSTLRKDEILSPWMQVGNMFLAALFDGWDETQLGELGRGPQQAVTAFQTALQLYAIHQRSKGEGVHASWRGTDDAEGKGNRFGAACYELAEFNKRARRVDTDNAVTRRMAVVDSVSDFPGMVRGIRSLITMMRGADRTIVLDYGSLASDLYLMQFPESKPRVMQRWAGDYYHARRSDEVARKQAKTKKNQPA</sequence>
<comment type="caution">
    <text evidence="1">The sequence shown here is derived from an EMBL/GenBank/DDBJ whole genome shotgun (WGS) entry which is preliminary data.</text>
</comment>
<evidence type="ECO:0000313" key="1">
    <source>
        <dbReference type="EMBL" id="KFI48479.1"/>
    </source>
</evidence>
<dbReference type="EMBL" id="JGYQ01000007">
    <property type="protein sequence ID" value="KFI48479.1"/>
    <property type="molecule type" value="Genomic_DNA"/>
</dbReference>
<accession>A0A086ZPM9</accession>
<reference evidence="1 2" key="1">
    <citation type="submission" date="2014-03" db="EMBL/GenBank/DDBJ databases">
        <title>Genomics of Bifidobacteria.</title>
        <authorList>
            <person name="Ventura M."/>
            <person name="Milani C."/>
            <person name="Lugli G.A."/>
        </authorList>
    </citation>
    <scope>NUCLEOTIDE SEQUENCE [LARGE SCALE GENOMIC DNA]</scope>
    <source>
        <strain evidence="1 2">LMG 10736</strain>
    </source>
</reference>
<dbReference type="Gene3D" id="1.10.520.40">
    <property type="entry name" value="CRISPR-associated protein Cse2"/>
    <property type="match status" value="1"/>
</dbReference>
<keyword evidence="2" id="KW-1185">Reference proteome</keyword>
<proteinExistence type="predicted"/>
<dbReference type="Proteomes" id="UP000029093">
    <property type="component" value="Unassembled WGS sequence"/>
</dbReference>
<gene>
    <name evidence="1" type="ORF">BBOU_0608</name>
</gene>
<dbReference type="AlphaFoldDB" id="A0A086ZPM9"/>
<dbReference type="RefSeq" id="WP_033489894.1">
    <property type="nucleotide sequence ID" value="NZ_JGYQ01000007.1"/>
</dbReference>
<evidence type="ECO:0000313" key="2">
    <source>
        <dbReference type="Proteomes" id="UP000029093"/>
    </source>
</evidence>